<feature type="region of interest" description="Disordered" evidence="8">
    <location>
        <begin position="1201"/>
        <end position="1246"/>
    </location>
</feature>
<dbReference type="Gene3D" id="3.30.870.10">
    <property type="entry name" value="Endonuclease Chain A"/>
    <property type="match status" value="2"/>
</dbReference>
<dbReference type="Pfam" id="PF00614">
    <property type="entry name" value="PLDc"/>
    <property type="match status" value="1"/>
</dbReference>
<feature type="region of interest" description="Disordered" evidence="8">
    <location>
        <begin position="83"/>
        <end position="117"/>
    </location>
</feature>
<evidence type="ECO:0000313" key="10">
    <source>
        <dbReference type="EMBL" id="ORZ19489.1"/>
    </source>
</evidence>
<feature type="compositionally biased region" description="Polar residues" evidence="8">
    <location>
        <begin position="100"/>
        <end position="115"/>
    </location>
</feature>
<dbReference type="SUPFAM" id="SSF50729">
    <property type="entry name" value="PH domain-like"/>
    <property type="match status" value="1"/>
</dbReference>
<keyword evidence="3" id="KW-0677">Repeat</keyword>
<dbReference type="CDD" id="cd06093">
    <property type="entry name" value="PX_domain"/>
    <property type="match status" value="1"/>
</dbReference>
<accession>A0A1X2IN98</accession>
<dbReference type="InterPro" id="IPR001683">
    <property type="entry name" value="PX_dom"/>
</dbReference>
<feature type="compositionally biased region" description="Basic and acidic residues" evidence="8">
    <location>
        <begin position="1206"/>
        <end position="1220"/>
    </location>
</feature>
<dbReference type="InterPro" id="IPR016555">
    <property type="entry name" value="PLipase_D_euk"/>
</dbReference>
<dbReference type="SUPFAM" id="SSF56024">
    <property type="entry name" value="Phospholipase D/nuclease"/>
    <property type="match status" value="2"/>
</dbReference>
<dbReference type="PROSITE" id="PS50035">
    <property type="entry name" value="PLD"/>
    <property type="match status" value="2"/>
</dbReference>
<dbReference type="EC" id="3.1.4.4" evidence="7"/>
<feature type="compositionally biased region" description="Low complexity" evidence="8">
    <location>
        <begin position="87"/>
        <end position="99"/>
    </location>
</feature>
<evidence type="ECO:0000256" key="5">
    <source>
        <dbReference type="ARBA" id="ARBA00022963"/>
    </source>
</evidence>
<dbReference type="PANTHER" id="PTHR18896:SF76">
    <property type="entry name" value="PHOSPHOLIPASE"/>
    <property type="match status" value="1"/>
</dbReference>
<comment type="similarity">
    <text evidence="2 7">Belongs to the phospholipase D family.</text>
</comment>
<keyword evidence="6" id="KW-0443">Lipid metabolism</keyword>
<name>A0A1X2IN98_9FUNG</name>
<proteinExistence type="inferred from homology"/>
<evidence type="ECO:0000256" key="4">
    <source>
        <dbReference type="ARBA" id="ARBA00022801"/>
    </source>
</evidence>
<feature type="compositionally biased region" description="Basic residues" evidence="8">
    <location>
        <begin position="1221"/>
        <end position="1246"/>
    </location>
</feature>
<feature type="region of interest" description="Disordered" evidence="8">
    <location>
        <begin position="1348"/>
        <end position="1374"/>
    </location>
</feature>
<feature type="region of interest" description="Disordered" evidence="8">
    <location>
        <begin position="211"/>
        <end position="261"/>
    </location>
</feature>
<dbReference type="InterPro" id="IPR036871">
    <property type="entry name" value="PX_dom_sf"/>
</dbReference>
<sequence>MSNPVSDTALFFHRKSINHSNSTPHRHSEGEQTKRPVAIDSQHGGRGNSLDQGQQESNTTHNQKPWNRVLARLSHLGTNEAPTVAVNNTSNSNGNNDTTIANGRNSTAGGSNGDTVESMRESRWFPISFGGGSGRCSNENHGSDYHNNDDEDDILPATCDFKHDTDSDDQNLDDTNYFMHPFQSTVEEEGSDTTTPLPSTVQDTPTITFSAPISFSAPAPQSAPASEEDGIGESSSTSETTTQHDQDGGKKRSDTMDSMAKSQWGKTLDKIKLISSMQQQDQPTTQLDTSSTTIIASTNTLVPYYPPAFDPLFIAFTRDEHGNKSPPILLQCLNVSVTDSEFLDGMSQWAFRIELQYGDVKWVIYRTIAEFVMLHYMLKFKSSLSDYVPAPPIFPNQLQSLYDSAKTTIGWDRKETDGDNTIVDENDQSDQQTPQERRHSLDEKEKQQDALERRIALTTYLRDLFQRAHMQISYDVCEFLELSAISMVQDMGWKGKEGYLEHQINFVNARCCQIWNSRSWNTEWVLLRDSYVAFCENIASSSPTDVFMLDKGFTMTASEPSLLGGYHLTLTNQTRRIRLRGNKREMDEWWSNIKKVQADSPWVRNHRFGSFAPVRHNAKVKWFVDAENHFNAVAEAILSAKSEIYIADWWLSPELYLRRPPSENEDFRLDRLLQRKAREGVMIYIVIYKEMSLALTIDSAHTKQWLQNLHPNIIVQRHPDHTSIDNNVLFWSHHEKIVVVDNRLAFIGGLDLCFGRYDSHQHSLSDYYPHHQHEQEIFPGQDYSNPRKKDFADVAQHDLTLVDRSTVPRMPWHDVTLATVGPIARDAARHFIQRWNYLKATKSMHRHNLPFLLPKGEYVAARDESKFKGTCRVQALRSSAQWSSGVEREHSIYNAYMECISQAKHFIYIENQFFISATDQDKLLRNKIAQALVERIIRAHEEQEKFKVFIIIPLVPAFEGDLSSSDSGSARSVMHFQYVSISRGGNSIIERLVRAGIEPSDYIDWYSLRNWGRIRQRKQQEDKTPPEDTTPTPSTATSFDQNENDEQPSSSGNKSTDHVDADVDTENDIDPQNLVDGDDSEYDDPDQYVTELLYIHDKIMIVDDKIALIGSANINDRSQLGNRDSEIAMVIEDTEMVDSYMDGKKYKAAKFAHTLRLQLWKEHLGLLDYDDWKDLLGEEKGCKEDDDMVDSLQVCSATDQYGDEATSDHTDNEQHDSMHDNHRRQSHKFRHRRHKKHHHRHSHNKRNNVEDIQICEAEEPVQMIDRFSRTQSLYDTYSKSAARGCGEEGEDEHLDAKALDPLSDQCYYHLWRKTAETNTLIYRRLFRCVPDDTVATYQEHRVFTGMVPADDTADGQSGSPSTSSPPPSSTLYSTNHVADPLLSGQEIRQELEQINGHLVQFPVNYLKDENMIESNNIIDSVTPMVIFT</sequence>
<feature type="domain" description="PLD phosphodiesterase" evidence="9">
    <location>
        <begin position="1091"/>
        <end position="1118"/>
    </location>
</feature>
<feature type="region of interest" description="Disordered" evidence="8">
    <location>
        <begin position="13"/>
        <end position="66"/>
    </location>
</feature>
<feature type="region of interest" description="Disordered" evidence="8">
    <location>
        <begin position="186"/>
        <end position="205"/>
    </location>
</feature>
<comment type="caution">
    <text evidence="10">The sequence shown here is derived from an EMBL/GenBank/DDBJ whole genome shotgun (WGS) entry which is preliminary data.</text>
</comment>
<comment type="catalytic activity">
    <reaction evidence="1 7">
        <text>a 1,2-diacyl-sn-glycero-3-phosphocholine + H2O = a 1,2-diacyl-sn-glycero-3-phosphate + choline + H(+)</text>
        <dbReference type="Rhea" id="RHEA:14445"/>
        <dbReference type="ChEBI" id="CHEBI:15354"/>
        <dbReference type="ChEBI" id="CHEBI:15377"/>
        <dbReference type="ChEBI" id="CHEBI:15378"/>
        <dbReference type="ChEBI" id="CHEBI:57643"/>
        <dbReference type="ChEBI" id="CHEBI:58608"/>
        <dbReference type="EC" id="3.1.4.4"/>
    </reaction>
</comment>
<evidence type="ECO:0000256" key="7">
    <source>
        <dbReference type="PIRNR" id="PIRNR009376"/>
    </source>
</evidence>
<evidence type="ECO:0000256" key="1">
    <source>
        <dbReference type="ARBA" id="ARBA00000798"/>
    </source>
</evidence>
<evidence type="ECO:0000256" key="6">
    <source>
        <dbReference type="ARBA" id="ARBA00023098"/>
    </source>
</evidence>
<dbReference type="GO" id="GO:0004630">
    <property type="term" value="F:phospholipase D activity"/>
    <property type="evidence" value="ECO:0007669"/>
    <property type="project" value="UniProtKB-UniRule"/>
</dbReference>
<dbReference type="SMART" id="SM00155">
    <property type="entry name" value="PLDc"/>
    <property type="match status" value="2"/>
</dbReference>
<feature type="compositionally biased region" description="Basic and acidic residues" evidence="8">
    <location>
        <begin position="435"/>
        <end position="447"/>
    </location>
</feature>
<keyword evidence="4 7" id="KW-0378">Hydrolase</keyword>
<dbReference type="OrthoDB" id="14911at2759"/>
<dbReference type="InterPro" id="IPR001736">
    <property type="entry name" value="PLipase_D/transphosphatidylase"/>
</dbReference>
<evidence type="ECO:0000256" key="8">
    <source>
        <dbReference type="SAM" id="MobiDB-lite"/>
    </source>
</evidence>
<feature type="region of interest" description="Disordered" evidence="8">
    <location>
        <begin position="1016"/>
        <end position="1083"/>
    </location>
</feature>
<evidence type="ECO:0000259" key="9">
    <source>
        <dbReference type="PROSITE" id="PS50035"/>
    </source>
</evidence>
<dbReference type="Pfam" id="PF00787">
    <property type="entry name" value="PX"/>
    <property type="match status" value="1"/>
</dbReference>
<dbReference type="STRING" id="90262.A0A1X2IN98"/>
<dbReference type="InterPro" id="IPR015679">
    <property type="entry name" value="PLipase_D_fam"/>
</dbReference>
<dbReference type="GO" id="GO:0035556">
    <property type="term" value="P:intracellular signal transduction"/>
    <property type="evidence" value="ECO:0007669"/>
    <property type="project" value="InterPro"/>
</dbReference>
<protein>
    <recommendedName>
        <fullName evidence="7">Phospholipase</fullName>
        <ecNumber evidence="7">3.1.4.4</ecNumber>
    </recommendedName>
</protein>
<dbReference type="GO" id="GO:0009395">
    <property type="term" value="P:phospholipid catabolic process"/>
    <property type="evidence" value="ECO:0007669"/>
    <property type="project" value="TreeGrafter"/>
</dbReference>
<dbReference type="CDD" id="cd01254">
    <property type="entry name" value="PH_PLD"/>
    <property type="match status" value="1"/>
</dbReference>
<feature type="region of interest" description="Disordered" evidence="8">
    <location>
        <begin position="414"/>
        <end position="447"/>
    </location>
</feature>
<organism evidence="10 11">
    <name type="scientific">Absidia repens</name>
    <dbReference type="NCBI Taxonomy" id="90262"/>
    <lineage>
        <taxon>Eukaryota</taxon>
        <taxon>Fungi</taxon>
        <taxon>Fungi incertae sedis</taxon>
        <taxon>Mucoromycota</taxon>
        <taxon>Mucoromycotina</taxon>
        <taxon>Mucoromycetes</taxon>
        <taxon>Mucorales</taxon>
        <taxon>Cunninghamellaceae</taxon>
        <taxon>Absidia</taxon>
    </lineage>
</organism>
<feature type="compositionally biased region" description="Polar residues" evidence="8">
    <location>
        <begin position="49"/>
        <end position="65"/>
    </location>
</feature>
<evidence type="ECO:0000256" key="3">
    <source>
        <dbReference type="ARBA" id="ARBA00022737"/>
    </source>
</evidence>
<dbReference type="PIRSF" id="PIRSF009376">
    <property type="entry name" value="Phospholipase_D_euk"/>
    <property type="match status" value="1"/>
</dbReference>
<feature type="compositionally biased region" description="Low complexity" evidence="8">
    <location>
        <begin position="211"/>
        <end position="225"/>
    </location>
</feature>
<reference evidence="10 11" key="1">
    <citation type="submission" date="2016-07" db="EMBL/GenBank/DDBJ databases">
        <title>Pervasive Adenine N6-methylation of Active Genes in Fungi.</title>
        <authorList>
            <consortium name="DOE Joint Genome Institute"/>
            <person name="Mondo S.J."/>
            <person name="Dannebaum R.O."/>
            <person name="Kuo R.C."/>
            <person name="Labutti K."/>
            <person name="Haridas S."/>
            <person name="Kuo A."/>
            <person name="Salamov A."/>
            <person name="Ahrendt S.R."/>
            <person name="Lipzen A."/>
            <person name="Sullivan W."/>
            <person name="Andreopoulos W.B."/>
            <person name="Clum A."/>
            <person name="Lindquist E."/>
            <person name="Daum C."/>
            <person name="Ramamoorthy G.K."/>
            <person name="Gryganskyi A."/>
            <person name="Culley D."/>
            <person name="Magnuson J.K."/>
            <person name="James T.Y."/>
            <person name="O'Malley M.A."/>
            <person name="Stajich J.E."/>
            <person name="Spatafora J.W."/>
            <person name="Visel A."/>
            <person name="Grigoriev I.V."/>
        </authorList>
    </citation>
    <scope>NUCLEOTIDE SEQUENCE [LARGE SCALE GENOMIC DNA]</scope>
    <source>
        <strain evidence="10 11">NRRL 1336</strain>
    </source>
</reference>
<feature type="domain" description="PLD phosphodiesterase" evidence="9">
    <location>
        <begin position="729"/>
        <end position="756"/>
    </location>
</feature>
<dbReference type="GO" id="GO:0035091">
    <property type="term" value="F:phosphatidylinositol binding"/>
    <property type="evidence" value="ECO:0007669"/>
    <property type="project" value="InterPro"/>
</dbReference>
<dbReference type="Pfam" id="PF13091">
    <property type="entry name" value="PLDc_2"/>
    <property type="match status" value="1"/>
</dbReference>
<feature type="compositionally biased region" description="Polar residues" evidence="8">
    <location>
        <begin position="192"/>
        <end position="205"/>
    </location>
</feature>
<evidence type="ECO:0000313" key="11">
    <source>
        <dbReference type="Proteomes" id="UP000193560"/>
    </source>
</evidence>
<dbReference type="EMBL" id="MCGE01000007">
    <property type="protein sequence ID" value="ORZ19489.1"/>
    <property type="molecule type" value="Genomic_DNA"/>
</dbReference>
<keyword evidence="11" id="KW-1185">Reference proteome</keyword>
<dbReference type="GO" id="GO:0006654">
    <property type="term" value="P:phosphatidic acid biosynthetic process"/>
    <property type="evidence" value="ECO:0007669"/>
    <property type="project" value="InterPro"/>
</dbReference>
<dbReference type="Gene3D" id="3.30.1520.10">
    <property type="entry name" value="Phox-like domain"/>
    <property type="match status" value="1"/>
</dbReference>
<feature type="compositionally biased region" description="Basic and acidic residues" evidence="8">
    <location>
        <begin position="242"/>
        <end position="255"/>
    </location>
</feature>
<dbReference type="Proteomes" id="UP000193560">
    <property type="component" value="Unassembled WGS sequence"/>
</dbReference>
<dbReference type="CDD" id="cd09141">
    <property type="entry name" value="PLDc_vPLD1_2_yPLD_like_2"/>
    <property type="match status" value="1"/>
</dbReference>
<feature type="compositionally biased region" description="Low complexity" evidence="8">
    <location>
        <begin position="1027"/>
        <end position="1037"/>
    </location>
</feature>
<dbReference type="CDD" id="cd09138">
    <property type="entry name" value="PLDc_vPLD1_2_yPLD_like_1"/>
    <property type="match status" value="1"/>
</dbReference>
<keyword evidence="5 7" id="KW-0442">Lipid degradation</keyword>
<dbReference type="SUPFAM" id="SSF64268">
    <property type="entry name" value="PX domain"/>
    <property type="match status" value="1"/>
</dbReference>
<dbReference type="PANTHER" id="PTHR18896">
    <property type="entry name" value="PHOSPHOLIPASE D"/>
    <property type="match status" value="1"/>
</dbReference>
<dbReference type="InterPro" id="IPR025202">
    <property type="entry name" value="PLD-like_dom"/>
</dbReference>
<gene>
    <name evidence="10" type="ORF">BCR42DRAFT_409866</name>
</gene>
<evidence type="ECO:0000256" key="2">
    <source>
        <dbReference type="ARBA" id="ARBA00008664"/>
    </source>
</evidence>